<dbReference type="AGR" id="FB:FBgn0085312"/>
<dbReference type="EMBL" id="BT120237">
    <property type="protein sequence ID" value="ADC27607.1"/>
    <property type="molecule type" value="mRNA"/>
</dbReference>
<dbReference type="EMBL" id="KX532002">
    <property type="protein sequence ID" value="ANY27812.1"/>
    <property type="molecule type" value="mRNA"/>
</dbReference>
<dbReference type="InterPro" id="IPR036236">
    <property type="entry name" value="Znf_C2H2_sf"/>
</dbReference>
<dbReference type="SUPFAM" id="SSF57667">
    <property type="entry name" value="beta-beta-alpha zinc fingers"/>
    <property type="match status" value="1"/>
</dbReference>
<evidence type="ECO:0000256" key="3">
    <source>
        <dbReference type="ARBA" id="ARBA00022833"/>
    </source>
</evidence>
<accession>A8JR38</accession>
<reference evidence="6 10" key="5">
    <citation type="journal article" date="2002" name="Genome Biol.">
        <title>Heterochromatic sequences in a Drosophila whole-genome shotgun assembly.</title>
        <authorList>
            <person name="Hoskins R.A."/>
            <person name="Smith C.D."/>
            <person name="Carlson J.W."/>
            <person name="Carvalho A.B."/>
            <person name="Halpern A."/>
            <person name="Kaminker J.S."/>
            <person name="Kennedy C."/>
            <person name="Mungall C.J."/>
            <person name="Sullivan B.A."/>
            <person name="Sutton G.G."/>
            <person name="Yasuhara J.C."/>
            <person name="Wakimoto B.T."/>
            <person name="Myers E.W."/>
            <person name="Celniker S.E."/>
            <person name="Rubin G.M."/>
            <person name="Karpen G.H."/>
        </authorList>
    </citation>
    <scope>NUCLEOTIDE SEQUENCE [LARGE SCALE GENOMIC DNA]</scope>
    <source>
        <strain evidence="10">Berkeley</strain>
    </source>
</reference>
<dbReference type="UCSC" id="CG34283-RA">
    <property type="organism name" value="d. melanogaster"/>
</dbReference>
<dbReference type="GeneID" id="5740817"/>
<dbReference type="eggNOG" id="KOG4376">
    <property type="taxonomic scope" value="Eukaryota"/>
</dbReference>
<gene>
    <name evidence="6" type="primary">Dmel\CG34283</name>
    <name evidence="7" type="synonym">CG34283-RA</name>
    <name evidence="6 9" type="ORF">CG34283</name>
    <name evidence="6" type="ORF">Dmel_CG34283</name>
</gene>
<dbReference type="PaxDb" id="7227-FBpp0111393"/>
<feature type="region of interest" description="Disordered" evidence="4">
    <location>
        <begin position="82"/>
        <end position="118"/>
    </location>
</feature>
<reference evidence="8" key="14">
    <citation type="submission" date="2016-07" db="EMBL/GenBank/DDBJ databases">
        <authorList>
            <person name="Wan K."/>
            <person name="Booth B."/>
            <person name="Spirohn K."/>
            <person name="Hao T."/>
            <person name="Hu Y."/>
            <person name="Calderwood M."/>
            <person name="Hill D."/>
            <person name="Mohr S."/>
            <person name="Vidal M."/>
            <person name="Celniker S."/>
            <person name="Perrimon N."/>
        </authorList>
    </citation>
    <scope>NUCLEOTIDE SEQUENCE</scope>
</reference>
<reference evidence="6" key="15">
    <citation type="submission" date="2023-12" db="EMBL/GenBank/DDBJ databases">
        <authorList>
            <consortium name="FlyBase"/>
        </authorList>
    </citation>
    <scope>NUCLEOTIDE SEQUENCE</scope>
</reference>
<feature type="compositionally biased region" description="Basic and acidic residues" evidence="4">
    <location>
        <begin position="136"/>
        <end position="153"/>
    </location>
</feature>
<evidence type="ECO:0000256" key="2">
    <source>
        <dbReference type="ARBA" id="ARBA00022771"/>
    </source>
</evidence>
<dbReference type="Pfam" id="PF05253">
    <property type="entry name" value="zf-U11-48K"/>
    <property type="match status" value="1"/>
</dbReference>
<dbReference type="FlyBase" id="FBgn0085312">
    <property type="gene designation" value="CG34283"/>
</dbReference>
<organism evidence="6 10">
    <name type="scientific">Drosophila melanogaster</name>
    <name type="common">Fruit fly</name>
    <dbReference type="NCBI Taxonomy" id="7227"/>
    <lineage>
        <taxon>Eukaryota</taxon>
        <taxon>Metazoa</taxon>
        <taxon>Ecdysozoa</taxon>
        <taxon>Arthropoda</taxon>
        <taxon>Hexapoda</taxon>
        <taxon>Insecta</taxon>
        <taxon>Pterygota</taxon>
        <taxon>Neoptera</taxon>
        <taxon>Endopterygota</taxon>
        <taxon>Diptera</taxon>
        <taxon>Brachycera</taxon>
        <taxon>Muscomorpha</taxon>
        <taxon>Ephydroidea</taxon>
        <taxon>Drosophilidae</taxon>
        <taxon>Drosophila</taxon>
        <taxon>Sophophora</taxon>
    </lineage>
</organism>
<reference evidence="10" key="2">
    <citation type="journal article" date="2002" name="Genome Biol.">
        <title>Finishing a whole-genome shotgun: release 3 of the Drosophila melanogaster euchromatic genome sequence.</title>
        <authorList>
            <person name="Celniker S.E."/>
            <person name="Wheeler D.A."/>
            <person name="Kronmiller B."/>
            <person name="Carlson J.W."/>
            <person name="Halpern A."/>
            <person name="Patel S."/>
            <person name="Adams M."/>
            <person name="Champe M."/>
            <person name="Dugan S.P."/>
            <person name="Frise E."/>
            <person name="Hodgson A."/>
            <person name="George R.A."/>
            <person name="Hoskins R.A."/>
            <person name="Laverty T."/>
            <person name="Muzny D.M."/>
            <person name="Nelson C.R."/>
            <person name="Pacleb J.M."/>
            <person name="Park S."/>
            <person name="Pfeiffer B.D."/>
            <person name="Richards S."/>
            <person name="Sodergren E.J."/>
            <person name="Svirskas R."/>
            <person name="Tabor P.E."/>
            <person name="Wan K."/>
            <person name="Stapleton M."/>
            <person name="Sutton G.G."/>
            <person name="Venter C."/>
            <person name="Weinstock G."/>
            <person name="Scherer S.E."/>
            <person name="Myers E.W."/>
            <person name="Gibbs R.A."/>
            <person name="Rubin G.M."/>
        </authorList>
    </citation>
    <scope>NUCLEOTIDE SEQUENCE [LARGE SCALE GENOMIC DNA]</scope>
    <source>
        <strain evidence="10">Berkeley</strain>
    </source>
</reference>
<feature type="region of interest" description="Disordered" evidence="4">
    <location>
        <begin position="133"/>
        <end position="153"/>
    </location>
</feature>
<reference evidence="6 10" key="9">
    <citation type="journal article" date="2007" name="Science">
        <title>Sequence finishing and mapping of Drosophila melanogaster heterochromatin.</title>
        <authorList>
            <person name="Hoskins R.A."/>
            <person name="Carlson J.W."/>
            <person name="Kennedy C."/>
            <person name="Acevedo D."/>
            <person name="Evans-Holm M."/>
            <person name="Frise E."/>
            <person name="Wan K.H."/>
            <person name="Park S."/>
            <person name="Mendez-Lago M."/>
            <person name="Rossi F."/>
            <person name="Villasante A."/>
            <person name="Dimitri P."/>
            <person name="Karpen G.H."/>
            <person name="Celniker S.E."/>
        </authorList>
    </citation>
    <scope>NUCLEOTIDE SEQUENCE [LARGE SCALE GENOMIC DNA]</scope>
    <source>
        <strain evidence="10">Berkeley</strain>
    </source>
</reference>
<keyword evidence="3" id="KW-0862">Zinc</keyword>
<evidence type="ECO:0000313" key="9">
    <source>
        <dbReference type="FlyBase" id="FBgn0085312"/>
    </source>
</evidence>
<reference evidence="6" key="11">
    <citation type="journal article" date="2015" name="G3 (Bethesda)">
        <title>Gene Model Annotations for Drosophila melanogaster: Impact of High-Throughput Data.</title>
        <authorList>
            <consortium name="FlyBase Consortium"/>
            <person name="Matthews B.B."/>
            <person name="Dos Santos G."/>
            <person name="Crosby M.A."/>
            <person name="Emmert D.B."/>
            <person name="St Pierre S.E."/>
            <person name="Gramates L.S."/>
            <person name="Zhou P."/>
            <person name="Schroeder A.J."/>
            <person name="Falls K."/>
            <person name="Strelets V."/>
            <person name="Russo S.M."/>
            <person name="Gelbart W.M."/>
            <person name="null"/>
        </authorList>
    </citation>
    <scope>NUCLEOTIDE SEQUENCE</scope>
</reference>
<reference evidence="6 10" key="8">
    <citation type="journal article" date="2007" name="Science">
        <title>The Release 5.1 annotation of Drosophila melanogaster heterochromatin.</title>
        <authorList>
            <person name="Smith C.D."/>
            <person name="Shu S."/>
            <person name="Mungall C.J."/>
            <person name="Karpen G.H."/>
        </authorList>
    </citation>
    <scope>NUCLEOTIDE SEQUENCE [LARGE SCALE GENOMIC DNA]</scope>
    <source>
        <strain evidence="10">Berkeley</strain>
    </source>
</reference>
<reference evidence="7" key="10">
    <citation type="submission" date="2010-01" db="EMBL/GenBank/DDBJ databases">
        <authorList>
            <person name="Carlson J."/>
            <person name="Booth B."/>
            <person name="Frise E."/>
            <person name="Sandler J."/>
            <person name="Wan K."/>
            <person name="Yu C."/>
            <person name="Celniker S."/>
        </authorList>
    </citation>
    <scope>NUCLEOTIDE SEQUENCE</scope>
</reference>
<protein>
    <submittedName>
        <fullName evidence="8">GEO02364p1</fullName>
    </submittedName>
    <submittedName>
        <fullName evidence="7">MIP16764p</fullName>
    </submittedName>
</protein>
<proteinExistence type="evidence at transcript level"/>
<dbReference type="OrthoDB" id="5839404at2759"/>
<evidence type="ECO:0000256" key="4">
    <source>
        <dbReference type="SAM" id="MobiDB-lite"/>
    </source>
</evidence>
<evidence type="ECO:0000259" key="5">
    <source>
        <dbReference type="PROSITE" id="PS51800"/>
    </source>
</evidence>
<dbReference type="InterPro" id="IPR022776">
    <property type="entry name" value="TRM13/UPF0224_CHHC_Znf_dom"/>
</dbReference>
<reference evidence="6" key="7">
    <citation type="submission" date="2006-08" db="EMBL/GenBank/DDBJ databases">
        <authorList>
            <person name="Celniker S."/>
            <person name="Carlson J."/>
            <person name="Wan K."/>
            <person name="Frise E."/>
            <person name="Hoskins R."/>
            <person name="Park S."/>
            <person name="Svirskas R."/>
            <person name="Rubin G."/>
        </authorList>
    </citation>
    <scope>NUCLEOTIDE SEQUENCE</scope>
</reference>
<dbReference type="Proteomes" id="UP000000803">
    <property type="component" value="Chromosome 3R"/>
</dbReference>
<evidence type="ECO:0000313" key="10">
    <source>
        <dbReference type="Proteomes" id="UP000000803"/>
    </source>
</evidence>
<dbReference type="OMA" id="TRCARNH"/>
<feature type="domain" description="CHHC U11-48K-type" evidence="5">
    <location>
        <begin position="16"/>
        <end position="43"/>
    </location>
</feature>
<evidence type="ECO:0000313" key="6">
    <source>
        <dbReference type="EMBL" id="ABW08698.1"/>
    </source>
</evidence>
<dbReference type="RefSeq" id="NP_001097831.1">
    <property type="nucleotide sequence ID" value="NM_001104361.2"/>
</dbReference>
<evidence type="ECO:0000313" key="8">
    <source>
        <dbReference type="EMBL" id="ANY27812.1"/>
    </source>
</evidence>
<reference evidence="6 10" key="6">
    <citation type="journal article" date="2005" name="PLoS Comput. Biol.">
        <title>Combined evidence annotation of transposable elements in genome sequences.</title>
        <authorList>
            <person name="Quesneville H."/>
            <person name="Bergman C.M."/>
            <person name="Andrieu O."/>
            <person name="Autard D."/>
            <person name="Nouaud D."/>
            <person name="Ashburner M."/>
            <person name="Anxolabehere D."/>
        </authorList>
    </citation>
    <scope>NUCLEOTIDE SEQUENCE [LARGE SCALE GENOMIC DNA]</scope>
    <source>
        <strain evidence="10">Berkeley</strain>
    </source>
</reference>
<reference evidence="10" key="3">
    <citation type="journal article" date="2002" name="Genome Biol.">
        <title>Annotation of the Drosophila melanogaster euchromatic genome: a systematic review.</title>
        <authorList>
            <person name="Misra S."/>
            <person name="Crosby M.A."/>
            <person name="Mungall C.J."/>
            <person name="Matthews B.B."/>
            <person name="Campbell K.S."/>
            <person name="Hradecky P."/>
            <person name="Huang Y."/>
            <person name="Kaminker J.S."/>
            <person name="Millburn G.H."/>
            <person name="Prochnik S.E."/>
            <person name="Smith C.D."/>
            <person name="Tupy J.L."/>
            <person name="Whitfied E.J."/>
            <person name="Bayraktaroglu L."/>
            <person name="Berman B.P."/>
            <person name="Bettencourt B.R."/>
            <person name="Celniker S.E."/>
            <person name="de Grey A.D."/>
            <person name="Drysdale R.A."/>
            <person name="Harris N.L."/>
            <person name="Richter J."/>
            <person name="Russo S."/>
            <person name="Schroeder A.J."/>
            <person name="Shu S.Q."/>
            <person name="Stapleton M."/>
            <person name="Yamada C."/>
            <person name="Ashburner M."/>
            <person name="Gelbart W.M."/>
            <person name="Rubin G.M."/>
            <person name="Lewis S.E."/>
        </authorList>
    </citation>
    <scope>GENOME REANNOTATION</scope>
    <source>
        <strain evidence="10">Berkeley</strain>
    </source>
</reference>
<reference evidence="6 10" key="1">
    <citation type="journal article" date="2000" name="Science">
        <title>The genome sequence of Drosophila melanogaster.</title>
        <authorList>
            <person name="Adams M.D."/>
            <person name="Celniker S.E."/>
            <person name="Holt R.A."/>
            <person name="Evans C.A."/>
            <person name="Gocayne J.D."/>
            <person name="Amanatides P.G."/>
            <person name="Scherer S.E."/>
            <person name="Li P.W."/>
            <person name="Hoskins R.A."/>
            <person name="Galle R.F."/>
            <person name="George R.A."/>
            <person name="Lewis S.E."/>
            <person name="Richards S."/>
            <person name="Ashburner M."/>
            <person name="Henderson S.N."/>
            <person name="Sutton G.G."/>
            <person name="Wortman J.R."/>
            <person name="Yandell M.D."/>
            <person name="Zhang Q."/>
            <person name="Chen L.X."/>
            <person name="Brandon R.C."/>
            <person name="Rogers Y.H."/>
            <person name="Blazej R.G."/>
            <person name="Champe M."/>
            <person name="Pfeiffer B.D."/>
            <person name="Wan K.H."/>
            <person name="Doyle C."/>
            <person name="Baxter E.G."/>
            <person name="Helt G."/>
            <person name="Nelson C.R."/>
            <person name="Gabor G.L."/>
            <person name="Abril J.F."/>
            <person name="Agbayani A."/>
            <person name="An H.J."/>
            <person name="Andrews-Pfannkoch C."/>
            <person name="Baldwin D."/>
            <person name="Ballew R.M."/>
            <person name="Basu A."/>
            <person name="Baxendale J."/>
            <person name="Bayraktaroglu L."/>
            <person name="Beasley E.M."/>
            <person name="Beeson K.Y."/>
            <person name="Benos P.V."/>
            <person name="Berman B.P."/>
            <person name="Bhandari D."/>
            <person name="Bolshakov S."/>
            <person name="Borkova D."/>
            <person name="Botchan M.R."/>
            <person name="Bouck J."/>
            <person name="Brokstein P."/>
            <person name="Brottier P."/>
            <person name="Burtis K.C."/>
            <person name="Busam D.A."/>
            <person name="Butler H."/>
            <person name="Cadieu E."/>
            <person name="Center A."/>
            <person name="Chandra I."/>
            <person name="Cherry J.M."/>
            <person name="Cawley S."/>
            <person name="Dahlke C."/>
            <person name="Davenport L.B."/>
            <person name="Davies P."/>
            <person name="de Pablos B."/>
            <person name="Delcher A."/>
            <person name="Deng Z."/>
            <person name="Mays A.D."/>
            <person name="Dew I."/>
            <person name="Dietz S.M."/>
            <person name="Dodson K."/>
            <person name="Doup L.E."/>
            <person name="Downes M."/>
            <person name="Dugan-Rocha S."/>
            <person name="Dunkov B.C."/>
            <person name="Dunn P."/>
            <person name="Durbin K.J."/>
            <person name="Evangelista C.C."/>
            <person name="Ferraz C."/>
            <person name="Ferriera S."/>
            <person name="Fleischmann W."/>
            <person name="Fosler C."/>
            <person name="Gabrielian A.E."/>
            <person name="Garg N.S."/>
            <person name="Gelbart W.M."/>
            <person name="Glasser K."/>
            <person name="Glodek A."/>
            <person name="Gong F."/>
            <person name="Gorrell J.H."/>
            <person name="Gu Z."/>
            <person name="Guan P."/>
            <person name="Harris M."/>
            <person name="Harris N.L."/>
            <person name="Harvey D."/>
            <person name="Heiman T.J."/>
            <person name="Hernandez J.R."/>
            <person name="Houck J."/>
            <person name="Hostin D."/>
            <person name="Houston K.A."/>
            <person name="Howland T.J."/>
            <person name="Wei M.H."/>
            <person name="Ibegwam C."/>
            <person name="Jalali M."/>
            <person name="Kalush F."/>
            <person name="Karpen G.H."/>
            <person name="Ke Z."/>
            <person name="Kennison J.A."/>
            <person name="Ketchum K.A."/>
            <person name="Kimmel B.E."/>
            <person name="Kodira C.D."/>
            <person name="Kraft C."/>
            <person name="Kravitz S."/>
            <person name="Kulp D."/>
            <person name="Lai Z."/>
            <person name="Lasko P."/>
            <person name="Lei Y."/>
            <person name="Levitsky A.A."/>
            <person name="Li J."/>
            <person name="Li Z."/>
            <person name="Liang Y."/>
            <person name="Lin X."/>
            <person name="Liu X."/>
            <person name="Mattei B."/>
            <person name="McIntosh T.C."/>
            <person name="McLeod M.P."/>
            <person name="McPherson D."/>
            <person name="Merkulov G."/>
            <person name="Milshina N.V."/>
            <person name="Mobarry C."/>
            <person name="Morris J."/>
            <person name="Moshrefi A."/>
            <person name="Mount S.M."/>
            <person name="Moy M."/>
            <person name="Murphy B."/>
            <person name="Murphy L."/>
            <person name="Muzny D.M."/>
            <person name="Nelson D.L."/>
            <person name="Nelson D.R."/>
            <person name="Nelson K.A."/>
            <person name="Nixon K."/>
            <person name="Nusskern D.R."/>
            <person name="Pacleb J.M."/>
            <person name="Palazzolo M."/>
            <person name="Pittman G.S."/>
            <person name="Pan S."/>
            <person name="Pollard J."/>
            <person name="Puri V."/>
            <person name="Reese M.G."/>
            <person name="Reinert K."/>
            <person name="Remington K."/>
            <person name="Saunders R.D."/>
            <person name="Scheeler F."/>
            <person name="Shen H."/>
            <person name="Shue B.C."/>
            <person name="Siden-Kiamos I."/>
            <person name="Simpson M."/>
            <person name="Skupski M.P."/>
            <person name="Smith T."/>
            <person name="Spier E."/>
            <person name="Spradling A.C."/>
            <person name="Stapleton M."/>
            <person name="Strong R."/>
            <person name="Sun E."/>
            <person name="Svirskas R."/>
            <person name="Tector C."/>
            <person name="Turner R."/>
            <person name="Venter E."/>
            <person name="Wang A.H."/>
            <person name="Wang X."/>
            <person name="Wang Z.Y."/>
            <person name="Wassarman D.A."/>
            <person name="Weinstock G.M."/>
            <person name="Weissenbach J."/>
            <person name="Williams S.M."/>
            <person name="WoodageT"/>
            <person name="Worley K.C."/>
            <person name="Wu D."/>
            <person name="Yang S."/>
            <person name="Yao Q.A."/>
            <person name="Ye J."/>
            <person name="Yeh R.F."/>
            <person name="Zaveri J.S."/>
            <person name="Zhan M."/>
            <person name="Zhang G."/>
            <person name="Zhao Q."/>
            <person name="Zheng L."/>
            <person name="Zheng X.H."/>
            <person name="Zhong F.N."/>
            <person name="Zhong W."/>
            <person name="Zhou X."/>
            <person name="Zhu S."/>
            <person name="Zhu X."/>
            <person name="Smith H.O."/>
            <person name="Gibbs R.A."/>
            <person name="Myers E.W."/>
            <person name="Rubin G.M."/>
            <person name="Venter J.C."/>
        </authorList>
    </citation>
    <scope>NUCLEOTIDE SEQUENCE [LARGE SCALE GENOMIC DNA]</scope>
    <source>
        <strain evidence="10">Berkeley</strain>
    </source>
</reference>
<keyword evidence="2" id="KW-0863">Zinc-finger</keyword>
<dbReference type="VEuPathDB" id="VectorBase:FBgn0085312"/>
<sequence>MSKSNASVEGPRFEEHLVCPFDGLHRILPLDMKTHVLQCAKNFPLEKLVHCPYNCGQIHSVAEMENHINDCPDRAYLERNNVPSDELPSLAQRPRGVEVESEEDWDAEPPSQTYNPSLHCERSMVIRTIHGATRSARREFRKREQKRLNDLNP</sequence>
<evidence type="ECO:0000313" key="7">
    <source>
        <dbReference type="EMBL" id="ADC27607.1"/>
    </source>
</evidence>
<keyword evidence="1" id="KW-0479">Metal-binding</keyword>
<dbReference type="AlphaFoldDB" id="A8JR38"/>
<reference evidence="6" key="12">
    <citation type="journal article" date="2015" name="G3 (Bethesda)">
        <title>Gene Model Annotations for Drosophila melanogaster: The Rule-Benders.</title>
        <authorList>
            <consortium name="FlyBase Consortium"/>
            <person name="Crosby M.A."/>
            <person name="Gramates L.S."/>
            <person name="Dos Santos G."/>
            <person name="Matthews B.B."/>
            <person name="St Pierre S.E."/>
            <person name="Zhou P."/>
            <person name="Schroeder A.J."/>
            <person name="Falls K."/>
            <person name="Emmert D.B."/>
            <person name="Russo S.M."/>
            <person name="Gelbart W.M."/>
            <person name="null"/>
        </authorList>
    </citation>
    <scope>NUCLEOTIDE SEQUENCE</scope>
</reference>
<dbReference type="PROSITE" id="PS51800">
    <property type="entry name" value="ZF_CHHC_U11_48K"/>
    <property type="match status" value="1"/>
</dbReference>
<dbReference type="KEGG" id="dme:Dmel_CG34283"/>
<evidence type="ECO:0000256" key="1">
    <source>
        <dbReference type="ARBA" id="ARBA00022723"/>
    </source>
</evidence>
<dbReference type="DNASU" id="5740817"/>
<keyword evidence="10" id="KW-1185">Reference proteome</keyword>
<dbReference type="EMBL" id="AE014297">
    <property type="protein sequence ID" value="ABW08698.1"/>
    <property type="molecule type" value="Genomic_DNA"/>
</dbReference>
<reference evidence="6" key="13">
    <citation type="journal article" date="2015" name="Genome Res.">
        <title>The Release 6 reference sequence of the Drosophila melanogaster genome.</title>
        <authorList>
            <person name="Hoskins R.A."/>
            <person name="Carlson J.W."/>
            <person name="Wan K.H."/>
            <person name="Park S."/>
            <person name="Mendez I."/>
            <person name="Galle S.E."/>
            <person name="Booth B.W."/>
            <person name="Pfeiffer B.D."/>
            <person name="George R.A."/>
            <person name="Svirskas R."/>
            <person name="Krzywinski M."/>
            <person name="Schein J."/>
            <person name="Accardo M.C."/>
            <person name="Damia E."/>
            <person name="Messina G."/>
            <person name="Mendez-Lago M."/>
            <person name="de Pablos B."/>
            <person name="Demakova O.V."/>
            <person name="Andreyeva E.N."/>
            <person name="Boldyreva L.V."/>
            <person name="Marra M."/>
            <person name="Carvalho A.B."/>
            <person name="Dimitri P."/>
            <person name="Villasante A."/>
            <person name="Zhimulev I.F."/>
            <person name="Rubin G.M."/>
            <person name="Karpen G.H."/>
            <person name="Celniker S.E."/>
        </authorList>
    </citation>
    <scope>NUCLEOTIDE SEQUENCE</scope>
</reference>
<reference evidence="10" key="4">
    <citation type="journal article" date="2002" name="Genome Biol.">
        <title>The transposable elements of the Drosophila melanogaster euchromatin: a genomics perspective.</title>
        <authorList>
            <person name="Kaminker J.S."/>
            <person name="Bergman C.M."/>
            <person name="Kronmiller B."/>
            <person name="Carlson J."/>
            <person name="Svirskas R."/>
            <person name="Patel S."/>
            <person name="Frise E."/>
            <person name="Wheeler D.A."/>
            <person name="Lewis S.E."/>
            <person name="Rubin G.M."/>
            <person name="Ashburner M."/>
            <person name="Celniker S.E."/>
        </authorList>
    </citation>
    <scope>NUCLEOTIDE SEQUENCE [LARGE SCALE GENOMIC DNA]</scope>
    <source>
        <strain evidence="10">Berkeley</strain>
    </source>
</reference>
<dbReference type="GO" id="GO:0008270">
    <property type="term" value="F:zinc ion binding"/>
    <property type="evidence" value="ECO:0007669"/>
    <property type="project" value="UniProtKB-KW"/>
</dbReference>
<dbReference type="Bgee" id="FBgn0085312">
    <property type="expression patterns" value="Expressed in testis and 6 other cell types or tissues"/>
</dbReference>
<dbReference type="BioGRID-ORCS" id="5740817">
    <property type="hits" value="0 hits in 1 CRISPR screen"/>
</dbReference>
<dbReference type="HOGENOM" id="CLU_105561_1_0_1"/>
<dbReference type="SMR" id="A8JR38"/>
<reference evidence="6" key="16">
    <citation type="submission" date="2024-06" db="EMBL/GenBank/DDBJ databases">
        <title>Drosophila melanogaster release 4 sequence.</title>
        <authorList>
            <consortium name="Berkeley Drosophila Genome Project"/>
            <person name="Celniker S."/>
            <person name="Carlson J."/>
            <person name="Wan K."/>
            <person name="Pfeiffer B."/>
            <person name="Frise E."/>
            <person name="George R."/>
            <person name="Hoskins R."/>
            <person name="Stapleton M."/>
            <person name="Pacleb J."/>
            <person name="Park S."/>
            <person name="Svirskas R."/>
            <person name="Smith E."/>
            <person name="Yu C."/>
            <person name="Rubin G."/>
        </authorList>
    </citation>
    <scope>NUCLEOTIDE SEQUENCE</scope>
</reference>
<name>A8JR38_DROME</name>